<feature type="repeat" description="TPR" evidence="1">
    <location>
        <begin position="270"/>
        <end position="303"/>
    </location>
</feature>
<dbReference type="InterPro" id="IPR019734">
    <property type="entry name" value="TPR_rpt"/>
</dbReference>
<dbReference type="SMART" id="SM00028">
    <property type="entry name" value="TPR"/>
    <property type="match status" value="7"/>
</dbReference>
<protein>
    <submittedName>
        <fullName evidence="5">CHAT domain-containing tetratricopeptide repeat protein</fullName>
    </submittedName>
</protein>
<dbReference type="InterPro" id="IPR011990">
    <property type="entry name" value="TPR-like_helical_dom_sf"/>
</dbReference>
<evidence type="ECO:0000313" key="5">
    <source>
        <dbReference type="EMBL" id="WMN06218.1"/>
    </source>
</evidence>
<organism evidence="5 6">
    <name type="scientific">Marivirga arenosa</name>
    <dbReference type="NCBI Taxonomy" id="3059076"/>
    <lineage>
        <taxon>Bacteria</taxon>
        <taxon>Pseudomonadati</taxon>
        <taxon>Bacteroidota</taxon>
        <taxon>Cytophagia</taxon>
        <taxon>Cytophagales</taxon>
        <taxon>Marivirgaceae</taxon>
        <taxon>Marivirga</taxon>
    </lineage>
</organism>
<dbReference type="PROSITE" id="PS50005">
    <property type="entry name" value="TPR"/>
    <property type="match status" value="2"/>
</dbReference>
<dbReference type="Pfam" id="PF12770">
    <property type="entry name" value="CHAT"/>
    <property type="match status" value="1"/>
</dbReference>
<keyword evidence="3" id="KW-0732">Signal</keyword>
<dbReference type="InterPro" id="IPR024983">
    <property type="entry name" value="CHAT_dom"/>
</dbReference>
<reference evidence="5" key="1">
    <citation type="submission" date="2023-08" db="EMBL/GenBank/DDBJ databases">
        <title>Comparative genomics and taxonomic characterization of three novel marine species of genus Marivirga.</title>
        <authorList>
            <person name="Muhammad N."/>
            <person name="Kim S.-G."/>
        </authorList>
    </citation>
    <scope>NUCLEOTIDE SEQUENCE [LARGE SCALE GENOMIC DNA]</scope>
    <source>
        <strain evidence="5">ABR2-2</strain>
    </source>
</reference>
<accession>A0AA51R9W7</accession>
<feature type="chain" id="PRO_5041263965" evidence="3">
    <location>
        <begin position="23"/>
        <end position="1019"/>
    </location>
</feature>
<gene>
    <name evidence="5" type="ORF">QYS48_31925</name>
</gene>
<dbReference type="Gene3D" id="1.25.40.10">
    <property type="entry name" value="Tetratricopeptide repeat domain"/>
    <property type="match status" value="3"/>
</dbReference>
<evidence type="ECO:0000256" key="3">
    <source>
        <dbReference type="SAM" id="SignalP"/>
    </source>
</evidence>
<dbReference type="PANTHER" id="PTHR10098">
    <property type="entry name" value="RAPSYN-RELATED"/>
    <property type="match status" value="1"/>
</dbReference>
<feature type="domain" description="CHAT" evidence="4">
    <location>
        <begin position="687"/>
        <end position="1019"/>
    </location>
</feature>
<proteinExistence type="predicted"/>
<dbReference type="RefSeq" id="WP_308355970.1">
    <property type="nucleotide sequence ID" value="NZ_CP129970.2"/>
</dbReference>
<dbReference type="SUPFAM" id="SSF48452">
    <property type="entry name" value="TPR-like"/>
    <property type="match status" value="2"/>
</dbReference>
<evidence type="ECO:0000256" key="2">
    <source>
        <dbReference type="SAM" id="Coils"/>
    </source>
</evidence>
<dbReference type="Proteomes" id="UP001244443">
    <property type="component" value="Chromosome"/>
</dbReference>
<feature type="signal peptide" evidence="3">
    <location>
        <begin position="1"/>
        <end position="22"/>
    </location>
</feature>
<feature type="repeat" description="TPR" evidence="1">
    <location>
        <begin position="306"/>
        <end position="339"/>
    </location>
</feature>
<evidence type="ECO:0000256" key="1">
    <source>
        <dbReference type="PROSITE-ProRule" id="PRU00339"/>
    </source>
</evidence>
<dbReference type="EMBL" id="CP129970">
    <property type="protein sequence ID" value="WMN06218.1"/>
    <property type="molecule type" value="Genomic_DNA"/>
</dbReference>
<sequence length="1019" mass="117096">MKNIISTSILFLLLLTSVNIIAQNSNSSIFIEIQEAFNSEDYEKIISKKSEIYKQVNSKADTISAELLYYLGDSYLAFDSLKLALQIMEEELKVRKNIKHTDPLLIGDIHFNLAYYQQLNSDYQKSIENFNEASEIYKKQSGVADPGYVESKIELAKSYGIIGDHRTSMKILEDLLKIDFVKEQYQHVVNKELGMAYFDIGYYSKSEEILKQNLEFIKKVFGKESIEFAEGLITLAIPYYYRSQYSESELLYTQALEIISKLSGNEYLTENTKNNLALLYWKIGLYEEAIEIYEEIIENEPSLQNASTYSNYAQSLIAVNQKEKAIEYFDKSLSIIKDILGEGSELYIRVLKEKALALNDVLDLENYYKLMGESYSVSKKILAKSNPEYSKYELRWGIANFRLNDIKQAEKHIKAAHNLRAKYLSKNHPLYAESSKELAELSWYKKDPKKAKEYFNETFDNYFAQIEAYFPALSEQQKANFYTNILRSTFEEFNSFAISYYKEDPELLEEMYDYQLATKGLIMYATAKARKNILNSENQELIDKYQNWISTKELISQLYSMSNEEVEQQELKLDSLLSVSSDLEKELSRASSEFADAYTAKKYSWKDVQKELKQGEAAIEMIRYREFVPDSSGIFMNRINYAALLIDKNSKNPELILFENGLELENKYIKNYRNAIRFKVRDNYSYKFYWQPIAERTKQYEKLYFSPDGIYNQISINVLFNTASKKYVLEEQNVQLLTNTKDLLAYNKTKSNSNLAANPTLFGFPNYNKGITESITENQQSASDIVENASLNRGLRGSLQRYIRGNALVTELPGTKVEVNQIDNIYKSNSNENPETYLENDADELQLKSVKSPKVLHIATHGFFLEDNETANTEEEDKYSENPLLKSGLIMAGANSFISSGLNEGARQDGILTAYEAMNLDLSDTELVVLSACETGLGELKNGEGVYGLRRAFQVAGADAIIMSLWSVDDAATQELMTIFYENWVNGIDKLTAFNQAQKTIKEKYKSPFYWGAFVMVGQ</sequence>
<dbReference type="Pfam" id="PF13181">
    <property type="entry name" value="TPR_8"/>
    <property type="match status" value="1"/>
</dbReference>
<name>A0AA51R9W7_9BACT</name>
<evidence type="ECO:0000259" key="4">
    <source>
        <dbReference type="Pfam" id="PF12770"/>
    </source>
</evidence>
<dbReference type="AlphaFoldDB" id="A0AA51R9W7"/>
<keyword evidence="6" id="KW-1185">Reference proteome</keyword>
<evidence type="ECO:0000313" key="6">
    <source>
        <dbReference type="Proteomes" id="UP001244443"/>
    </source>
</evidence>
<dbReference type="Pfam" id="PF13424">
    <property type="entry name" value="TPR_12"/>
    <property type="match status" value="2"/>
</dbReference>
<feature type="coiled-coil region" evidence="2">
    <location>
        <begin position="524"/>
        <end position="593"/>
    </location>
</feature>
<keyword evidence="1" id="KW-0802">TPR repeat</keyword>
<keyword evidence="2" id="KW-0175">Coiled coil</keyword>